<comment type="caution">
    <text evidence="8">The sequence shown here is derived from an EMBL/GenBank/DDBJ whole genome shotgun (WGS) entry which is preliminary data.</text>
</comment>
<keyword evidence="6" id="KW-0732">Signal</keyword>
<keyword evidence="4" id="KW-0560">Oxidoreductase</keyword>
<evidence type="ECO:0000313" key="8">
    <source>
        <dbReference type="EMBL" id="CAJ1386413.1"/>
    </source>
</evidence>
<dbReference type="InterPro" id="IPR045054">
    <property type="entry name" value="P4HA-like"/>
</dbReference>
<dbReference type="Gene3D" id="2.60.120.620">
    <property type="entry name" value="q2cbj1_9rhob like domain"/>
    <property type="match status" value="1"/>
</dbReference>
<dbReference type="PROSITE" id="PS51471">
    <property type="entry name" value="FE2OG_OXY"/>
    <property type="match status" value="1"/>
</dbReference>
<evidence type="ECO:0000256" key="6">
    <source>
        <dbReference type="SAM" id="SignalP"/>
    </source>
</evidence>
<protein>
    <recommendedName>
        <fullName evidence="7">Fe2OG dioxygenase domain-containing protein</fullName>
    </recommendedName>
</protein>
<keyword evidence="9" id="KW-1185">Reference proteome</keyword>
<accession>A0AA36IES0</accession>
<sequence length="514" mass="56676">MGSIVVSCFLLLSGLCAFADGSALGCLAEIFPEETWVQLGTFGDAFRIAHMTCVALGHSAETCQEVTGQPFERFSKRMAGPIQVDERLCGDLTAAFAKVISSATTLPVAVADKIQSSQQQVGRSFLERSKRCVSAGLDCEAAEVGSSSAPAEAEQWCPGLLDWLHREEGFGPEGYHVICLQPAAPSGRVPRGKIPAWVFRNASGLGAERAALPRPWRSFRAELQRRARLRPSGRWELHPWQLFDIQGKVVEDMRGALGASLLLAFEGGEFQYPAVHLGFRREVGLGRAVTLTTVALRPVAFLVQGALSRKEARTLQKLARPRLNQSQVLQLDPVAGAAQRDPRTSSSTFLPEEDVVVDVLNRSRHLLRVLGRQEGVQVVRYRKGQRYAAHWDYFDPKLFRKQKDVAGRLTHRRNRLATLLFYLSNTSKGGATAFPMAYGASRPLDPEDCEPWLQVPASKGTGLLFYNLHADGRPDVSSNHAGCKVEDGEKWAANIWAWNSKIQEVLDPDFDDEL</sequence>
<dbReference type="GO" id="GO:0005783">
    <property type="term" value="C:endoplasmic reticulum"/>
    <property type="evidence" value="ECO:0007669"/>
    <property type="project" value="TreeGrafter"/>
</dbReference>
<feature type="domain" description="Fe2OG dioxygenase" evidence="7">
    <location>
        <begin position="372"/>
        <end position="500"/>
    </location>
</feature>
<dbReference type="GO" id="GO:0004656">
    <property type="term" value="F:procollagen-proline 4-dioxygenase activity"/>
    <property type="evidence" value="ECO:0007669"/>
    <property type="project" value="TreeGrafter"/>
</dbReference>
<feature type="signal peptide" evidence="6">
    <location>
        <begin position="1"/>
        <end position="21"/>
    </location>
</feature>
<keyword evidence="3" id="KW-0223">Dioxygenase</keyword>
<dbReference type="AlphaFoldDB" id="A0AA36IES0"/>
<dbReference type="EMBL" id="CAUJNA010001366">
    <property type="protein sequence ID" value="CAJ1386413.1"/>
    <property type="molecule type" value="Genomic_DNA"/>
</dbReference>
<dbReference type="Proteomes" id="UP001178507">
    <property type="component" value="Unassembled WGS sequence"/>
</dbReference>
<reference evidence="8" key="1">
    <citation type="submission" date="2023-08" db="EMBL/GenBank/DDBJ databases">
        <authorList>
            <person name="Chen Y."/>
            <person name="Shah S."/>
            <person name="Dougan E. K."/>
            <person name="Thang M."/>
            <person name="Chan C."/>
        </authorList>
    </citation>
    <scope>NUCLEOTIDE SEQUENCE</scope>
</reference>
<evidence type="ECO:0000256" key="4">
    <source>
        <dbReference type="ARBA" id="ARBA00023002"/>
    </source>
</evidence>
<dbReference type="InterPro" id="IPR044862">
    <property type="entry name" value="Pro_4_hyd_alph_FE2OG_OXY"/>
</dbReference>
<evidence type="ECO:0000256" key="2">
    <source>
        <dbReference type="ARBA" id="ARBA00022723"/>
    </source>
</evidence>
<organism evidence="8 9">
    <name type="scientific">Effrenium voratum</name>
    <dbReference type="NCBI Taxonomy" id="2562239"/>
    <lineage>
        <taxon>Eukaryota</taxon>
        <taxon>Sar</taxon>
        <taxon>Alveolata</taxon>
        <taxon>Dinophyceae</taxon>
        <taxon>Suessiales</taxon>
        <taxon>Symbiodiniaceae</taxon>
        <taxon>Effrenium</taxon>
    </lineage>
</organism>
<evidence type="ECO:0000256" key="1">
    <source>
        <dbReference type="ARBA" id="ARBA00001961"/>
    </source>
</evidence>
<keyword evidence="5" id="KW-0408">Iron</keyword>
<dbReference type="PANTHER" id="PTHR10869:SF246">
    <property type="entry name" value="TRANSMEMBRANE PROLYL 4-HYDROXYLASE"/>
    <property type="match status" value="1"/>
</dbReference>
<evidence type="ECO:0000256" key="3">
    <source>
        <dbReference type="ARBA" id="ARBA00022964"/>
    </source>
</evidence>
<dbReference type="InterPro" id="IPR006620">
    <property type="entry name" value="Pro_4_hyd_alph"/>
</dbReference>
<evidence type="ECO:0000256" key="5">
    <source>
        <dbReference type="ARBA" id="ARBA00023004"/>
    </source>
</evidence>
<dbReference type="Pfam" id="PF13640">
    <property type="entry name" value="2OG-FeII_Oxy_3"/>
    <property type="match status" value="1"/>
</dbReference>
<proteinExistence type="predicted"/>
<evidence type="ECO:0000259" key="7">
    <source>
        <dbReference type="PROSITE" id="PS51471"/>
    </source>
</evidence>
<comment type="cofactor">
    <cofactor evidence="1">
        <name>L-ascorbate</name>
        <dbReference type="ChEBI" id="CHEBI:38290"/>
    </cofactor>
</comment>
<feature type="chain" id="PRO_5041455418" description="Fe2OG dioxygenase domain-containing protein" evidence="6">
    <location>
        <begin position="22"/>
        <end position="514"/>
    </location>
</feature>
<gene>
    <name evidence="8" type="ORF">EVOR1521_LOCUS12771</name>
</gene>
<dbReference type="SMART" id="SM00702">
    <property type="entry name" value="P4Hc"/>
    <property type="match status" value="1"/>
</dbReference>
<dbReference type="InterPro" id="IPR005123">
    <property type="entry name" value="Oxoglu/Fe-dep_dioxygenase_dom"/>
</dbReference>
<name>A0AA36IES0_9DINO</name>
<evidence type="ECO:0000313" key="9">
    <source>
        <dbReference type="Proteomes" id="UP001178507"/>
    </source>
</evidence>
<dbReference type="PANTHER" id="PTHR10869">
    <property type="entry name" value="PROLYL 4-HYDROXYLASE ALPHA SUBUNIT"/>
    <property type="match status" value="1"/>
</dbReference>
<dbReference type="GO" id="GO:0005506">
    <property type="term" value="F:iron ion binding"/>
    <property type="evidence" value="ECO:0007669"/>
    <property type="project" value="InterPro"/>
</dbReference>
<keyword evidence="2" id="KW-0479">Metal-binding</keyword>
<dbReference type="GO" id="GO:0031418">
    <property type="term" value="F:L-ascorbic acid binding"/>
    <property type="evidence" value="ECO:0007669"/>
    <property type="project" value="InterPro"/>
</dbReference>